<name>A0ABX6T832_9SPHN</name>
<sequence length="438" mass="50694">MTLLRPPSTAAWEVYKDCVEESSLPATELMSDRGFRDYIDRLYTPEEQCIARKGRKKAFLEHGIFIPQDLPDIPLDEVEIDHCLVDVILIHKNGRIAGRPWITVLLDRATRCVLGIHITFQPPSYHSVRLAIAHSAYPKDLSTFPSIKRKWACFGVPKYLISDQGKEFKCASFKATCAALDIIPVPLPGRSPWLKGAIERLFGYMGIAVFDLMDGATKFNDVEAYRSAKSARLDKDEFTKRLIRWIVDRYHHRPHPKLEERYGRGTTPDMAWQVLTSRYGIRLARDPEQVHLITGEIFNCRIRSDGIRIGPQWYLDKDVMERLRKRHGPGKVWRVHRDDTDWGYIRLLDDTGRVPHWITIPNANREVMSGVSREQFKIILDEARQMTREGAEIQVATLARAKNRLERESAALQNGEYKRNSTHKYLLKWTKYGTLGRW</sequence>
<evidence type="ECO:0000259" key="2">
    <source>
        <dbReference type="PROSITE" id="PS50994"/>
    </source>
</evidence>
<keyword evidence="1" id="KW-0175">Coiled coil</keyword>
<evidence type="ECO:0000313" key="4">
    <source>
        <dbReference type="Proteomes" id="UP000516105"/>
    </source>
</evidence>
<accession>A0ABX6T832</accession>
<evidence type="ECO:0000256" key="1">
    <source>
        <dbReference type="SAM" id="Coils"/>
    </source>
</evidence>
<dbReference type="InterPro" id="IPR012337">
    <property type="entry name" value="RNaseH-like_sf"/>
</dbReference>
<dbReference type="PROSITE" id="PS50994">
    <property type="entry name" value="INTEGRASE"/>
    <property type="match status" value="1"/>
</dbReference>
<reference evidence="3 4" key="1">
    <citation type="submission" date="2020-08" db="EMBL/GenBank/DDBJ databases">
        <title>Genome sequence of Sphingomonas sediminicola KACC 15039T.</title>
        <authorList>
            <person name="Hyun D.-W."/>
            <person name="Bae J.-W."/>
        </authorList>
    </citation>
    <scope>NUCLEOTIDE SEQUENCE [LARGE SCALE GENOMIC DNA]</scope>
    <source>
        <strain evidence="3 4">KACC 15039</strain>
    </source>
</reference>
<dbReference type="RefSeq" id="WP_187708524.1">
    <property type="nucleotide sequence ID" value="NZ_CP060782.1"/>
</dbReference>
<dbReference type="EMBL" id="CP060782">
    <property type="protein sequence ID" value="QNP45569.1"/>
    <property type="molecule type" value="Genomic_DNA"/>
</dbReference>
<dbReference type="InterPro" id="IPR036397">
    <property type="entry name" value="RNaseH_sf"/>
</dbReference>
<dbReference type="SUPFAM" id="SSF53098">
    <property type="entry name" value="Ribonuclease H-like"/>
    <property type="match status" value="1"/>
</dbReference>
<dbReference type="Proteomes" id="UP000516105">
    <property type="component" value="Chromosome"/>
</dbReference>
<protein>
    <submittedName>
        <fullName evidence="3">Transposase family protein</fullName>
    </submittedName>
</protein>
<gene>
    <name evidence="3" type="ORF">H9L14_13625</name>
</gene>
<proteinExistence type="predicted"/>
<feature type="domain" description="Integrase catalytic" evidence="2">
    <location>
        <begin position="70"/>
        <end position="276"/>
    </location>
</feature>
<dbReference type="InterPro" id="IPR001584">
    <property type="entry name" value="Integrase_cat-core"/>
</dbReference>
<feature type="coiled-coil region" evidence="1">
    <location>
        <begin position="388"/>
        <end position="418"/>
    </location>
</feature>
<evidence type="ECO:0000313" key="3">
    <source>
        <dbReference type="EMBL" id="QNP45569.1"/>
    </source>
</evidence>
<dbReference type="Gene3D" id="3.30.420.10">
    <property type="entry name" value="Ribonuclease H-like superfamily/Ribonuclease H"/>
    <property type="match status" value="1"/>
</dbReference>
<keyword evidence="4" id="KW-1185">Reference proteome</keyword>
<organism evidence="3 4">
    <name type="scientific">Sphingomonas sediminicola</name>
    <dbReference type="NCBI Taxonomy" id="386874"/>
    <lineage>
        <taxon>Bacteria</taxon>
        <taxon>Pseudomonadati</taxon>
        <taxon>Pseudomonadota</taxon>
        <taxon>Alphaproteobacteria</taxon>
        <taxon>Sphingomonadales</taxon>
        <taxon>Sphingomonadaceae</taxon>
        <taxon>Sphingomonas</taxon>
    </lineage>
</organism>